<evidence type="ECO:0000256" key="6">
    <source>
        <dbReference type="ARBA" id="ARBA00023004"/>
    </source>
</evidence>
<comment type="caution">
    <text evidence="9">The sequence shown here is derived from an EMBL/GenBank/DDBJ whole genome shotgun (WGS) entry which is preliminary data.</text>
</comment>
<keyword evidence="3 8" id="KW-0349">Heme</keyword>
<keyword evidence="5 8" id="KW-0560">Oxidoreductase</keyword>
<dbReference type="Gene3D" id="1.10.630.10">
    <property type="entry name" value="Cytochrome P450"/>
    <property type="match status" value="1"/>
</dbReference>
<evidence type="ECO:0000256" key="5">
    <source>
        <dbReference type="ARBA" id="ARBA00023002"/>
    </source>
</evidence>
<dbReference type="InterPro" id="IPR001128">
    <property type="entry name" value="Cyt_P450"/>
</dbReference>
<dbReference type="PROSITE" id="PS00086">
    <property type="entry name" value="CYTOCHROME_P450"/>
    <property type="match status" value="1"/>
</dbReference>
<dbReference type="Proteomes" id="UP000629468">
    <property type="component" value="Unassembled WGS sequence"/>
</dbReference>
<gene>
    <name evidence="9" type="ORF">Agabi119p4_6091</name>
</gene>
<dbReference type="SUPFAM" id="SSF48264">
    <property type="entry name" value="Cytochrome P450"/>
    <property type="match status" value="1"/>
</dbReference>
<keyword evidence="4 8" id="KW-0479">Metal-binding</keyword>
<accession>A0A8H7KG54</accession>
<dbReference type="InterPro" id="IPR017972">
    <property type="entry name" value="Cyt_P450_CS"/>
</dbReference>
<comment type="cofactor">
    <cofactor evidence="1">
        <name>heme</name>
        <dbReference type="ChEBI" id="CHEBI:30413"/>
    </cofactor>
</comment>
<keyword evidence="6 8" id="KW-0408">Iron</keyword>
<dbReference type="GO" id="GO:0016705">
    <property type="term" value="F:oxidoreductase activity, acting on paired donors, with incorporation or reduction of molecular oxygen"/>
    <property type="evidence" value="ECO:0007669"/>
    <property type="project" value="InterPro"/>
</dbReference>
<evidence type="ECO:0000256" key="4">
    <source>
        <dbReference type="ARBA" id="ARBA00022723"/>
    </source>
</evidence>
<evidence type="ECO:0000313" key="9">
    <source>
        <dbReference type="EMBL" id="KAF7771780.1"/>
    </source>
</evidence>
<dbReference type="AlphaFoldDB" id="A0A8H7KG54"/>
<evidence type="ECO:0000313" key="10">
    <source>
        <dbReference type="Proteomes" id="UP000629468"/>
    </source>
</evidence>
<comment type="similarity">
    <text evidence="2 8">Belongs to the cytochrome P450 family.</text>
</comment>
<sequence>MATSSRTDPLLSVSASNEARISDLCDVTAIFEKELTQEPATEQERSKGAVPEYQKQWHEQEKLMRTECESLLLFVNGMCCVRKNYYISVGLPIATFYARERIGRGIGRGSKRMAAESEVERHKDREPISERADHDVEVSTNYGRKMSNYRLRYHRRLLNWNASIYSSKARGRRGIKTSKLDKWQRLEGKGETELEPLRKQKLEQAAEAKTYLTCIGFHGGRTYGFGFGRRACPGSHMGRSMLQITAASILCFFDILPALDTQGNPIDIVPEFAPESITSHPLPFKCKISPRKGKDVEILLDEYMNVEYV</sequence>
<organism evidence="9 10">
    <name type="scientific">Agaricus bisporus var. burnettii</name>
    <dbReference type="NCBI Taxonomy" id="192524"/>
    <lineage>
        <taxon>Eukaryota</taxon>
        <taxon>Fungi</taxon>
        <taxon>Dikarya</taxon>
        <taxon>Basidiomycota</taxon>
        <taxon>Agaricomycotina</taxon>
        <taxon>Agaricomycetes</taxon>
        <taxon>Agaricomycetidae</taxon>
        <taxon>Agaricales</taxon>
        <taxon>Agaricineae</taxon>
        <taxon>Agaricaceae</taxon>
        <taxon>Agaricus</taxon>
    </lineage>
</organism>
<evidence type="ECO:0000256" key="3">
    <source>
        <dbReference type="ARBA" id="ARBA00022617"/>
    </source>
</evidence>
<protein>
    <recommendedName>
        <fullName evidence="11">Cytochrome P450</fullName>
    </recommendedName>
</protein>
<reference evidence="9 10" key="1">
    <citation type="journal article" name="Sci. Rep.">
        <title>Telomere-to-telomere assembled and centromere annotated genomes of the two main subspecies of the button mushroom Agaricus bisporus reveal especially polymorphic chromosome ends.</title>
        <authorList>
            <person name="Sonnenberg A.S.M."/>
            <person name="Sedaghat-Telgerd N."/>
            <person name="Lavrijssen B."/>
            <person name="Ohm R.A."/>
            <person name="Hendrickx P.M."/>
            <person name="Scholtmeijer K."/>
            <person name="Baars J.J.P."/>
            <person name="van Peer A."/>
        </authorList>
    </citation>
    <scope>NUCLEOTIDE SEQUENCE [LARGE SCALE GENOMIC DNA]</scope>
    <source>
        <strain evidence="9 10">H119_p4</strain>
    </source>
</reference>
<evidence type="ECO:0000256" key="2">
    <source>
        <dbReference type="ARBA" id="ARBA00010617"/>
    </source>
</evidence>
<evidence type="ECO:0008006" key="11">
    <source>
        <dbReference type="Google" id="ProtNLM"/>
    </source>
</evidence>
<evidence type="ECO:0000256" key="1">
    <source>
        <dbReference type="ARBA" id="ARBA00001971"/>
    </source>
</evidence>
<name>A0A8H7KG54_AGABI</name>
<proteinExistence type="inferred from homology"/>
<dbReference type="Pfam" id="PF00067">
    <property type="entry name" value="p450"/>
    <property type="match status" value="1"/>
</dbReference>
<dbReference type="GO" id="GO:0020037">
    <property type="term" value="F:heme binding"/>
    <property type="evidence" value="ECO:0007669"/>
    <property type="project" value="InterPro"/>
</dbReference>
<evidence type="ECO:0000256" key="8">
    <source>
        <dbReference type="RuleBase" id="RU000461"/>
    </source>
</evidence>
<dbReference type="GO" id="GO:0005506">
    <property type="term" value="F:iron ion binding"/>
    <property type="evidence" value="ECO:0007669"/>
    <property type="project" value="InterPro"/>
</dbReference>
<dbReference type="PANTHER" id="PTHR46300">
    <property type="entry name" value="P450, PUTATIVE (EUROFUNG)-RELATED-RELATED"/>
    <property type="match status" value="1"/>
</dbReference>
<dbReference type="EMBL" id="JABXXO010000008">
    <property type="protein sequence ID" value="KAF7771780.1"/>
    <property type="molecule type" value="Genomic_DNA"/>
</dbReference>
<dbReference type="InterPro" id="IPR036396">
    <property type="entry name" value="Cyt_P450_sf"/>
</dbReference>
<keyword evidence="7 8" id="KW-0503">Monooxygenase</keyword>
<dbReference type="InterPro" id="IPR050364">
    <property type="entry name" value="Cytochrome_P450_fung"/>
</dbReference>
<evidence type="ECO:0000256" key="7">
    <source>
        <dbReference type="ARBA" id="ARBA00023033"/>
    </source>
</evidence>
<dbReference type="GO" id="GO:0004497">
    <property type="term" value="F:monooxygenase activity"/>
    <property type="evidence" value="ECO:0007669"/>
    <property type="project" value="UniProtKB-KW"/>
</dbReference>